<dbReference type="InterPro" id="IPR010255">
    <property type="entry name" value="Haem_peroxidase_sf"/>
</dbReference>
<evidence type="ECO:0000256" key="6">
    <source>
        <dbReference type="RuleBase" id="RU004241"/>
    </source>
</evidence>
<protein>
    <recommendedName>
        <fullName evidence="7">Peroxidase</fullName>
        <ecNumber evidence="7">1.11.1.-</ecNumber>
    </recommendedName>
</protein>
<feature type="chain" id="PRO_5007748318" description="Peroxidase" evidence="7">
    <location>
        <begin position="19"/>
        <end position="537"/>
    </location>
</feature>
<dbReference type="PANTHER" id="PTHR31356">
    <property type="entry name" value="THYLAKOID LUMENAL 29 KDA PROTEIN, CHLOROPLASTIC-RELATED"/>
    <property type="match status" value="1"/>
</dbReference>
<keyword evidence="10" id="KW-1185">Reference proteome</keyword>
<keyword evidence="5" id="KW-0408">Iron</keyword>
<feature type="signal peptide" evidence="7">
    <location>
        <begin position="1"/>
        <end position="18"/>
    </location>
</feature>
<dbReference type="PRINTS" id="PR00458">
    <property type="entry name" value="PEROXIDASE"/>
</dbReference>
<dbReference type="PANTHER" id="PTHR31356:SF53">
    <property type="entry name" value="HEME PEROXIDASE"/>
    <property type="match status" value="1"/>
</dbReference>
<evidence type="ECO:0000256" key="4">
    <source>
        <dbReference type="ARBA" id="ARBA00023002"/>
    </source>
</evidence>
<dbReference type="InterPro" id="IPR044831">
    <property type="entry name" value="Ccp1-like"/>
</dbReference>
<keyword evidence="7" id="KW-0732">Signal</keyword>
<dbReference type="EMBL" id="KV426266">
    <property type="protein sequence ID" value="KZV83545.1"/>
    <property type="molecule type" value="Genomic_DNA"/>
</dbReference>
<dbReference type="EC" id="1.11.1.-" evidence="7"/>
<dbReference type="Gene3D" id="1.10.520.10">
    <property type="match status" value="1"/>
</dbReference>
<evidence type="ECO:0000256" key="2">
    <source>
        <dbReference type="ARBA" id="ARBA00022617"/>
    </source>
</evidence>
<keyword evidence="3" id="KW-0479">Metal-binding</keyword>
<accession>A0A165D044</accession>
<dbReference type="OrthoDB" id="2144714at2759"/>
<gene>
    <name evidence="9" type="ORF">EXIGLDRAFT_728228</name>
</gene>
<evidence type="ECO:0000256" key="1">
    <source>
        <dbReference type="ARBA" id="ARBA00022559"/>
    </source>
</evidence>
<dbReference type="GO" id="GO:0020037">
    <property type="term" value="F:heme binding"/>
    <property type="evidence" value="ECO:0007669"/>
    <property type="project" value="UniProtKB-UniRule"/>
</dbReference>
<dbReference type="InParanoid" id="A0A165D044"/>
<feature type="domain" description="Plant heme peroxidase family profile" evidence="8">
    <location>
        <begin position="88"/>
        <end position="334"/>
    </location>
</feature>
<evidence type="ECO:0000256" key="5">
    <source>
        <dbReference type="ARBA" id="ARBA00023004"/>
    </source>
</evidence>
<dbReference type="Pfam" id="PF00141">
    <property type="entry name" value="peroxidase"/>
    <property type="match status" value="1"/>
</dbReference>
<comment type="similarity">
    <text evidence="6">Belongs to the peroxidase family.</text>
</comment>
<dbReference type="STRING" id="1314781.A0A165D044"/>
<dbReference type="InterPro" id="IPR002016">
    <property type="entry name" value="Haem_peroxidase"/>
</dbReference>
<evidence type="ECO:0000256" key="3">
    <source>
        <dbReference type="ARBA" id="ARBA00022723"/>
    </source>
</evidence>
<evidence type="ECO:0000256" key="7">
    <source>
        <dbReference type="RuleBase" id="RU363051"/>
    </source>
</evidence>
<keyword evidence="4 7" id="KW-0560">Oxidoreductase</keyword>
<proteinExistence type="inferred from homology"/>
<name>A0A165D044_EXIGL</name>
<dbReference type="GO" id="GO:0000302">
    <property type="term" value="P:response to reactive oxygen species"/>
    <property type="evidence" value="ECO:0007669"/>
    <property type="project" value="TreeGrafter"/>
</dbReference>
<evidence type="ECO:0000259" key="8">
    <source>
        <dbReference type="PROSITE" id="PS50873"/>
    </source>
</evidence>
<evidence type="ECO:0000313" key="9">
    <source>
        <dbReference type="EMBL" id="KZV83545.1"/>
    </source>
</evidence>
<organism evidence="9 10">
    <name type="scientific">Exidia glandulosa HHB12029</name>
    <dbReference type="NCBI Taxonomy" id="1314781"/>
    <lineage>
        <taxon>Eukaryota</taxon>
        <taxon>Fungi</taxon>
        <taxon>Dikarya</taxon>
        <taxon>Basidiomycota</taxon>
        <taxon>Agaricomycotina</taxon>
        <taxon>Agaricomycetes</taxon>
        <taxon>Auriculariales</taxon>
        <taxon>Exidiaceae</taxon>
        <taxon>Exidia</taxon>
    </lineage>
</organism>
<dbReference type="GO" id="GO:0034599">
    <property type="term" value="P:cellular response to oxidative stress"/>
    <property type="evidence" value="ECO:0007669"/>
    <property type="project" value="InterPro"/>
</dbReference>
<dbReference type="GO" id="GO:0042744">
    <property type="term" value="P:hydrogen peroxide catabolic process"/>
    <property type="evidence" value="ECO:0007669"/>
    <property type="project" value="TreeGrafter"/>
</dbReference>
<dbReference type="GO" id="GO:0004601">
    <property type="term" value="F:peroxidase activity"/>
    <property type="evidence" value="ECO:0007669"/>
    <property type="project" value="UniProtKB-KW"/>
</dbReference>
<keyword evidence="2" id="KW-0349">Heme</keyword>
<keyword evidence="1 7" id="KW-0575">Peroxidase</keyword>
<dbReference type="SUPFAM" id="SSF48113">
    <property type="entry name" value="Heme-dependent peroxidases"/>
    <property type="match status" value="1"/>
</dbReference>
<evidence type="ECO:0000313" key="10">
    <source>
        <dbReference type="Proteomes" id="UP000077266"/>
    </source>
</evidence>
<dbReference type="GO" id="GO:0046872">
    <property type="term" value="F:metal ion binding"/>
    <property type="evidence" value="ECO:0007669"/>
    <property type="project" value="UniProtKB-UniRule"/>
</dbReference>
<dbReference type="Gene3D" id="1.10.420.10">
    <property type="entry name" value="Peroxidase, domain 2"/>
    <property type="match status" value="1"/>
</dbReference>
<dbReference type="PROSITE" id="PS50873">
    <property type="entry name" value="PEROXIDASE_4"/>
    <property type="match status" value="1"/>
</dbReference>
<sequence>MSTRALLALATAASSVRAAVHIWPNPHLDTLEFLRFDTINMGNSIPTFASESRTTNDADGKNRNNAADWIRTAYHDMATYNIEDGTGGLDASIQFEMDRDENPGDGFANTITFFQSLYATDDDVAQYVSLADLIALGLVSALEMNDGPSLPFRGGRVDATEANAPGVPNPTQSVEEHTASFARQGFNATEMIELIACGHSFGGVQNAAFPLVVDKVDGSAQGNVPFDSTPLHFDNNIATEFLDGTTQNPLVVSKNVSALSDARIFASDGNVTISALANSATLFKERCGVLMERLINTVPRDVELTDVIDILPAKPHNIALTLTKGKLALNGFVRIKDASDRGYTVTLKYTGHDDAACAKCSVALYLEPDEKSENVVYGPLYFWQLMPAADPNAGAVLIDPATGIGRMSFTVASSNGNTRTEDQGGLGFPLQDTVVYAPDVSCQGSGGSRVVVAVRAGVAVDRVLVKYGGAKLPNSIDAVKTTNVSLGTTAYEAWTAILPGYTGSFKVTGVVNGTELVDSARFPWDMFGRASGSSSCV</sequence>
<reference evidence="9 10" key="1">
    <citation type="journal article" date="2016" name="Mol. Biol. Evol.">
        <title>Comparative Genomics of Early-Diverging Mushroom-Forming Fungi Provides Insights into the Origins of Lignocellulose Decay Capabilities.</title>
        <authorList>
            <person name="Nagy L.G."/>
            <person name="Riley R."/>
            <person name="Tritt A."/>
            <person name="Adam C."/>
            <person name="Daum C."/>
            <person name="Floudas D."/>
            <person name="Sun H."/>
            <person name="Yadav J.S."/>
            <person name="Pangilinan J."/>
            <person name="Larsson K.H."/>
            <person name="Matsuura K."/>
            <person name="Barry K."/>
            <person name="Labutti K."/>
            <person name="Kuo R."/>
            <person name="Ohm R.A."/>
            <person name="Bhattacharya S.S."/>
            <person name="Shirouzu T."/>
            <person name="Yoshinaga Y."/>
            <person name="Martin F.M."/>
            <person name="Grigoriev I.V."/>
            <person name="Hibbett D.S."/>
        </authorList>
    </citation>
    <scope>NUCLEOTIDE SEQUENCE [LARGE SCALE GENOMIC DNA]</scope>
    <source>
        <strain evidence="9 10">HHB12029</strain>
    </source>
</reference>
<dbReference type="AlphaFoldDB" id="A0A165D044"/>
<dbReference type="Proteomes" id="UP000077266">
    <property type="component" value="Unassembled WGS sequence"/>
</dbReference>